<comment type="caution">
    <text evidence="7">The sequence shown here is derived from an EMBL/GenBank/DDBJ whole genome shotgun (WGS) entry which is preliminary data.</text>
</comment>
<keyword evidence="8" id="KW-1185">Reference proteome</keyword>
<evidence type="ECO:0008006" key="9">
    <source>
        <dbReference type="Google" id="ProtNLM"/>
    </source>
</evidence>
<feature type="region of interest" description="Disordered" evidence="6">
    <location>
        <begin position="485"/>
        <end position="506"/>
    </location>
</feature>
<organism evidence="7 8">
    <name type="scientific">Pichia inconspicua</name>
    <dbReference type="NCBI Taxonomy" id="52247"/>
    <lineage>
        <taxon>Eukaryota</taxon>
        <taxon>Fungi</taxon>
        <taxon>Dikarya</taxon>
        <taxon>Ascomycota</taxon>
        <taxon>Saccharomycotina</taxon>
        <taxon>Pichiomycetes</taxon>
        <taxon>Pichiales</taxon>
        <taxon>Pichiaceae</taxon>
        <taxon>Pichia</taxon>
    </lineage>
</organism>
<dbReference type="AlphaFoldDB" id="A0A4T0X7S8"/>
<dbReference type="Pfam" id="PF02724">
    <property type="entry name" value="CDC45"/>
    <property type="match status" value="2"/>
</dbReference>
<dbReference type="STRING" id="52247.A0A4T0X7S8"/>
<dbReference type="GO" id="GO:0031261">
    <property type="term" value="C:DNA replication preinitiation complex"/>
    <property type="evidence" value="ECO:0007669"/>
    <property type="project" value="TreeGrafter"/>
</dbReference>
<keyword evidence="5" id="KW-0131">Cell cycle</keyword>
<feature type="compositionally biased region" description="Acidic residues" evidence="6">
    <location>
        <begin position="667"/>
        <end position="679"/>
    </location>
</feature>
<dbReference type="GO" id="GO:1902977">
    <property type="term" value="P:mitotic DNA replication preinitiation complex assembly"/>
    <property type="evidence" value="ECO:0007669"/>
    <property type="project" value="TreeGrafter"/>
</dbReference>
<dbReference type="Proteomes" id="UP000307173">
    <property type="component" value="Unassembled WGS sequence"/>
</dbReference>
<evidence type="ECO:0000256" key="5">
    <source>
        <dbReference type="ARBA" id="ARBA00023306"/>
    </source>
</evidence>
<dbReference type="GO" id="GO:0003688">
    <property type="term" value="F:DNA replication origin binding"/>
    <property type="evidence" value="ECO:0007669"/>
    <property type="project" value="TreeGrafter"/>
</dbReference>
<feature type="compositionally biased region" description="Acidic residues" evidence="6">
    <location>
        <begin position="493"/>
        <end position="506"/>
    </location>
</feature>
<dbReference type="GO" id="GO:0000727">
    <property type="term" value="P:double-strand break repair via break-induced replication"/>
    <property type="evidence" value="ECO:0007669"/>
    <property type="project" value="TreeGrafter"/>
</dbReference>
<keyword evidence="3" id="KW-0235">DNA replication</keyword>
<keyword evidence="4" id="KW-0539">Nucleus</keyword>
<protein>
    <recommendedName>
        <fullName evidence="9">CDC45-like protein</fullName>
    </recommendedName>
</protein>
<feature type="region of interest" description="Disordered" evidence="6">
    <location>
        <begin position="179"/>
        <end position="210"/>
    </location>
</feature>
<dbReference type="PANTHER" id="PTHR10507">
    <property type="entry name" value="CDC45-RELATED PROTEIN"/>
    <property type="match status" value="1"/>
</dbReference>
<name>A0A4T0X7S8_9ASCO</name>
<dbReference type="InterPro" id="IPR003874">
    <property type="entry name" value="CDC45"/>
</dbReference>
<feature type="region of interest" description="Disordered" evidence="6">
    <location>
        <begin position="667"/>
        <end position="689"/>
    </location>
</feature>
<dbReference type="GO" id="GO:0003697">
    <property type="term" value="F:single-stranded DNA binding"/>
    <property type="evidence" value="ECO:0007669"/>
    <property type="project" value="TreeGrafter"/>
</dbReference>
<comment type="similarity">
    <text evidence="2">Belongs to the CDC45 family.</text>
</comment>
<evidence type="ECO:0000256" key="4">
    <source>
        <dbReference type="ARBA" id="ARBA00023242"/>
    </source>
</evidence>
<sequence>MIVTQPQFYKEFKKICKQSLTYSTCKLAIFVSCFNVDAICSSKMLSEYLKRQFIVFQLVPVIGYIDLKERFMNLDADISNVIFIGCGATTDLESYLEIDLANYLDDDMTPEEAETLINSGRLEEVKLTRKIYVIDGQRPWNLDNLYGSPMICCLDDYSTAELDSEKEAFYYLINVSEDDEYAENEESSEEEEVEELAESESDDDEELDLEDSLDRKRVRALKKEPKESRRKKQKRLINEYQEILESYYQQGSTISVPSSHQTYDVLSALGEMNIDYLWLAIIGARSLRNIYRKVYDIVYPGLKAEIKRIQSEENSYMLRTSSESKSVNGSKFSFNVAEKADNLGLQTAREYNLFLLHHWTLYDSFFYSNYVNSKCQLYSNEGTRILKIMFARMGIPLIQANQKWHYLDLELKKNLDSLIEREAAKIGLREIIIEGFKRNYGFHGSISSSDYVESIQALLECNSYEDDMTSEKTLLDNLSQNKQVGKSKHSIEGDDEEADVDDETTVNEEKDRNEQFMKSFWRAYDALNNYDEILRGMEIAKFQQQFIFEKGSEIIQKGMIKTQSKFRIVILNESFTANSSVTRSKNNDSTFNRSASSLKDDRVVDITTFGQGSEMFQNPLILTKLGNWIQNVQADLDEGLLPLLIGAYNVETGTYLICGLPSRAILEDEDDDEDDDDDEKSNGKGARSRDQVSRQKVILNAFSVLFEKVTQEINIQARMDSFQSAIIELKKEDLAKFLNGLTRYSQYML</sequence>
<evidence type="ECO:0000313" key="7">
    <source>
        <dbReference type="EMBL" id="TID30864.1"/>
    </source>
</evidence>
<dbReference type="OrthoDB" id="10258882at2759"/>
<comment type="subcellular location">
    <subcellularLocation>
        <location evidence="1">Nucleus</location>
    </subcellularLocation>
</comment>
<evidence type="ECO:0000256" key="1">
    <source>
        <dbReference type="ARBA" id="ARBA00004123"/>
    </source>
</evidence>
<evidence type="ECO:0000256" key="2">
    <source>
        <dbReference type="ARBA" id="ARBA00010727"/>
    </source>
</evidence>
<gene>
    <name evidence="7" type="ORF">CANINC_000553</name>
</gene>
<reference evidence="7 8" key="1">
    <citation type="journal article" date="2019" name="Front. Genet.">
        <title>Whole-Genome Sequencing of the Opportunistic Yeast Pathogen Candida inconspicua Uncovers Its Hybrid Origin.</title>
        <authorList>
            <person name="Mixao V."/>
            <person name="Hansen A.P."/>
            <person name="Saus E."/>
            <person name="Boekhout T."/>
            <person name="Lass-Florl C."/>
            <person name="Gabaldon T."/>
        </authorList>
    </citation>
    <scope>NUCLEOTIDE SEQUENCE [LARGE SCALE GENOMIC DNA]</scope>
    <source>
        <strain evidence="7 8">CBS 180</strain>
    </source>
</reference>
<accession>A0A4T0X7S8</accession>
<dbReference type="EMBL" id="SELW01000101">
    <property type="protein sequence ID" value="TID30864.1"/>
    <property type="molecule type" value="Genomic_DNA"/>
</dbReference>
<dbReference type="GO" id="GO:0006270">
    <property type="term" value="P:DNA replication initiation"/>
    <property type="evidence" value="ECO:0007669"/>
    <property type="project" value="InterPro"/>
</dbReference>
<dbReference type="GO" id="GO:0003682">
    <property type="term" value="F:chromatin binding"/>
    <property type="evidence" value="ECO:0007669"/>
    <property type="project" value="TreeGrafter"/>
</dbReference>
<dbReference type="PANTHER" id="PTHR10507:SF0">
    <property type="entry name" value="CELL DIVISION CONTROL PROTEIN 45 HOMOLOG"/>
    <property type="match status" value="1"/>
</dbReference>
<evidence type="ECO:0000313" key="8">
    <source>
        <dbReference type="Proteomes" id="UP000307173"/>
    </source>
</evidence>
<proteinExistence type="inferred from homology"/>
<evidence type="ECO:0000256" key="6">
    <source>
        <dbReference type="SAM" id="MobiDB-lite"/>
    </source>
</evidence>
<evidence type="ECO:0000256" key="3">
    <source>
        <dbReference type="ARBA" id="ARBA00022705"/>
    </source>
</evidence>